<reference evidence="11 12" key="1">
    <citation type="submission" date="2020-07" db="EMBL/GenBank/DDBJ databases">
        <title>Novel species isolated from subtropical streams in China.</title>
        <authorList>
            <person name="Lu H."/>
        </authorList>
    </citation>
    <scope>NUCLEOTIDE SEQUENCE [LARGE SCALE GENOMIC DNA]</scope>
    <source>
        <strain evidence="11 12">LX20W</strain>
    </source>
</reference>
<dbReference type="Pfam" id="PF07660">
    <property type="entry name" value="STN"/>
    <property type="match status" value="1"/>
</dbReference>
<dbReference type="Gene3D" id="3.30.1370.120">
    <property type="match status" value="1"/>
</dbReference>
<evidence type="ECO:0000256" key="6">
    <source>
        <dbReference type="PROSITE-ProRule" id="PRU00339"/>
    </source>
</evidence>
<comment type="similarity">
    <text evidence="7">Belongs to the bacterial secretin family.</text>
</comment>
<dbReference type="Proteomes" id="UP000534388">
    <property type="component" value="Unassembled WGS sequence"/>
</dbReference>
<evidence type="ECO:0000259" key="10">
    <source>
        <dbReference type="SMART" id="SM00965"/>
    </source>
</evidence>
<dbReference type="PROSITE" id="PS50005">
    <property type="entry name" value="TPR"/>
    <property type="match status" value="1"/>
</dbReference>
<dbReference type="EMBL" id="JACEZT010000017">
    <property type="protein sequence ID" value="MBA5639563.1"/>
    <property type="molecule type" value="Genomic_DNA"/>
</dbReference>
<evidence type="ECO:0000256" key="7">
    <source>
        <dbReference type="RuleBase" id="RU004003"/>
    </source>
</evidence>
<dbReference type="InterPro" id="IPR011662">
    <property type="entry name" value="Secretin/TonB_short_N"/>
</dbReference>
<dbReference type="GO" id="GO:0009306">
    <property type="term" value="P:protein secretion"/>
    <property type="evidence" value="ECO:0007669"/>
    <property type="project" value="InterPro"/>
</dbReference>
<dbReference type="SUPFAM" id="SSF48452">
    <property type="entry name" value="TPR-like"/>
    <property type="match status" value="1"/>
</dbReference>
<protein>
    <submittedName>
        <fullName evidence="11">Tetratricopeptide repeat protein</fullName>
    </submittedName>
</protein>
<dbReference type="InterPro" id="IPR019734">
    <property type="entry name" value="TPR_rpt"/>
</dbReference>
<keyword evidence="4" id="KW-0472">Membrane</keyword>
<evidence type="ECO:0000256" key="5">
    <source>
        <dbReference type="ARBA" id="ARBA00023237"/>
    </source>
</evidence>
<dbReference type="InterPro" id="IPR050810">
    <property type="entry name" value="Bact_Secretion_Sys_Channel"/>
</dbReference>
<dbReference type="GO" id="GO:0009279">
    <property type="term" value="C:cell outer membrane"/>
    <property type="evidence" value="ECO:0007669"/>
    <property type="project" value="UniProtKB-SubCell"/>
</dbReference>
<comment type="caution">
    <text evidence="11">The sequence shown here is derived from an EMBL/GenBank/DDBJ whole genome shotgun (WGS) entry which is preliminary data.</text>
</comment>
<evidence type="ECO:0000256" key="8">
    <source>
        <dbReference type="RuleBase" id="RU004004"/>
    </source>
</evidence>
<dbReference type="InterPro" id="IPR005644">
    <property type="entry name" value="NolW-like"/>
</dbReference>
<comment type="subcellular location">
    <subcellularLocation>
        <location evidence="8">Cell outer membrane</location>
    </subcellularLocation>
    <subcellularLocation>
        <location evidence="1">Membrane</location>
    </subcellularLocation>
</comment>
<organism evidence="11 12">
    <name type="scientific">Rugamonas brunnea</name>
    <dbReference type="NCBI Taxonomy" id="2758569"/>
    <lineage>
        <taxon>Bacteria</taxon>
        <taxon>Pseudomonadati</taxon>
        <taxon>Pseudomonadota</taxon>
        <taxon>Betaproteobacteria</taxon>
        <taxon>Burkholderiales</taxon>
        <taxon>Oxalobacteraceae</taxon>
        <taxon>Telluria group</taxon>
        <taxon>Rugamonas</taxon>
    </lineage>
</organism>
<keyword evidence="12" id="KW-1185">Reference proteome</keyword>
<name>A0A7W2EVV0_9BURK</name>
<feature type="repeat" description="TPR" evidence="6">
    <location>
        <begin position="69"/>
        <end position="102"/>
    </location>
</feature>
<dbReference type="InterPro" id="IPR038591">
    <property type="entry name" value="NolW-like_sf"/>
</dbReference>
<keyword evidence="2 8" id="KW-0813">Transport</keyword>
<gene>
    <name evidence="11" type="ORF">H3H37_21120</name>
</gene>
<dbReference type="RefSeq" id="WP_182166197.1">
    <property type="nucleotide sequence ID" value="NZ_JACEZT010000017.1"/>
</dbReference>
<dbReference type="SMART" id="SM00028">
    <property type="entry name" value="TPR"/>
    <property type="match status" value="2"/>
</dbReference>
<dbReference type="InterPro" id="IPR011990">
    <property type="entry name" value="TPR-like_helical_dom_sf"/>
</dbReference>
<evidence type="ECO:0000313" key="12">
    <source>
        <dbReference type="Proteomes" id="UP000534388"/>
    </source>
</evidence>
<dbReference type="PANTHER" id="PTHR30332">
    <property type="entry name" value="PROBABLE GENERAL SECRETION PATHWAY PROTEIN D"/>
    <property type="match status" value="1"/>
</dbReference>
<dbReference type="AlphaFoldDB" id="A0A7W2EVV0"/>
<dbReference type="Pfam" id="PF00263">
    <property type="entry name" value="Secretin"/>
    <property type="match status" value="1"/>
</dbReference>
<proteinExistence type="inferred from homology"/>
<dbReference type="Pfam" id="PF03958">
    <property type="entry name" value="Secretin_N"/>
    <property type="match status" value="1"/>
</dbReference>
<evidence type="ECO:0000256" key="1">
    <source>
        <dbReference type="ARBA" id="ARBA00004370"/>
    </source>
</evidence>
<evidence type="ECO:0000313" key="11">
    <source>
        <dbReference type="EMBL" id="MBA5639563.1"/>
    </source>
</evidence>
<evidence type="ECO:0000256" key="2">
    <source>
        <dbReference type="ARBA" id="ARBA00022448"/>
    </source>
</evidence>
<dbReference type="PRINTS" id="PR01032">
    <property type="entry name" value="PHAGEIV"/>
</dbReference>
<keyword evidence="6" id="KW-0802">TPR repeat</keyword>
<dbReference type="SMART" id="SM00965">
    <property type="entry name" value="STN"/>
    <property type="match status" value="1"/>
</dbReference>
<feature type="region of interest" description="Disordered" evidence="9">
    <location>
        <begin position="595"/>
        <end position="667"/>
    </location>
</feature>
<evidence type="ECO:0000256" key="9">
    <source>
        <dbReference type="SAM" id="MobiDB-lite"/>
    </source>
</evidence>
<keyword evidence="5" id="KW-0998">Cell outer membrane</keyword>
<dbReference type="Gene3D" id="1.25.40.10">
    <property type="entry name" value="Tetratricopeptide repeat domain"/>
    <property type="match status" value="1"/>
</dbReference>
<dbReference type="PRINTS" id="PR00811">
    <property type="entry name" value="BCTERIALGSPD"/>
</dbReference>
<keyword evidence="3" id="KW-0732">Signal</keyword>
<dbReference type="Gene3D" id="3.30.1370.130">
    <property type="match status" value="1"/>
</dbReference>
<dbReference type="GO" id="GO:0015627">
    <property type="term" value="C:type II protein secretion system complex"/>
    <property type="evidence" value="ECO:0007669"/>
    <property type="project" value="TreeGrafter"/>
</dbReference>
<dbReference type="PANTHER" id="PTHR30332:SF17">
    <property type="entry name" value="TYPE IV PILIATION SYSTEM PROTEIN DR_0774-RELATED"/>
    <property type="match status" value="1"/>
</dbReference>
<sequence>MNHHAAFAVLSLSALLCGCAGSPNYKEGNALLDAGQFDQGLAKLEQAVRDDPHNAEYRMVLLNRKLKIVNSYNARAELQREQGDTAGAEQSFRQALAVDPANSVARQGLAALAQDARHRQIMAEAEQLLAKGGDANLAQAQDVLRPLLLERPNQRDALRLKTRIADAQTRLHPAGGRLAAAYRKPVTLEFRDAPLRSVFDFIGKVSGLNFVFDRDVDPNLRATISVRDASIEQAISMLLGANQLEQTVTGERAITIYPNTPQKVKDYQQLVVRSFFLANADVKTVAFTLKTLLKARDIVTDERIGMIMMRDTPEMVRMAERIIAVQDVADPEVMLEVEVLEVKRTRGQELGIRWPDGAGLTLLGQGNSLPGSLKLADLRRINGENIALGLGSVTLNATKTDTDSNILANPRIRVRNKDKAKVLIGDRVPVITVTTNQGVSSDSVNYVDVGLKLDVEPNVYLDDEVAIKINLEVSSVVKDITSKSGTQAYQIGTRSAATVLRLHDGETQVLAGLINDEDRKTAYKVPGLGEAPVLDRLFGSQKDDSTRSEIVLSITPHVLRAIQRPEMSAAEFNSGTETDIGGRGAAGLVLASAGASTGAGAGAGQPARAATAMTGGAPMTDADAPTSAPTEPPAVPDAGDGASALPAQPSTKPIPPGGIPYAPKKGQ</sequence>
<evidence type="ECO:0000256" key="4">
    <source>
        <dbReference type="ARBA" id="ARBA00023136"/>
    </source>
</evidence>
<accession>A0A7W2EVV0</accession>
<feature type="domain" description="Secretin/TonB short N-terminal" evidence="10">
    <location>
        <begin position="208"/>
        <end position="259"/>
    </location>
</feature>
<feature type="compositionally biased region" description="Low complexity" evidence="9">
    <location>
        <begin position="604"/>
        <end position="622"/>
    </location>
</feature>
<evidence type="ECO:0000256" key="3">
    <source>
        <dbReference type="ARBA" id="ARBA00022729"/>
    </source>
</evidence>
<dbReference type="InterPro" id="IPR001775">
    <property type="entry name" value="GspD/PilQ"/>
</dbReference>
<dbReference type="InterPro" id="IPR004846">
    <property type="entry name" value="T2SS/T3SS_dom"/>
</dbReference>